<dbReference type="InterPro" id="IPR000242">
    <property type="entry name" value="PTP_cat"/>
</dbReference>
<dbReference type="InterPro" id="IPR013783">
    <property type="entry name" value="Ig-like_fold"/>
</dbReference>
<dbReference type="InterPro" id="IPR050348">
    <property type="entry name" value="Protein-Tyr_Phosphatase"/>
</dbReference>
<feature type="domain" description="Fibronectin type-III" evidence="15">
    <location>
        <begin position="314"/>
        <end position="416"/>
    </location>
</feature>
<evidence type="ECO:0000256" key="3">
    <source>
        <dbReference type="ARBA" id="ARBA00022692"/>
    </source>
</evidence>
<dbReference type="InterPro" id="IPR029021">
    <property type="entry name" value="Prot-tyrosine_phosphatase-like"/>
</dbReference>
<dbReference type="Pfam" id="PF00041">
    <property type="entry name" value="fn3"/>
    <property type="match status" value="2"/>
</dbReference>
<dbReference type="SUPFAM" id="SSF49265">
    <property type="entry name" value="Fibronectin type III"/>
    <property type="match status" value="3"/>
</dbReference>
<dbReference type="SMART" id="SM00060">
    <property type="entry name" value="FN3"/>
    <property type="match status" value="5"/>
</dbReference>
<evidence type="ECO:0000256" key="10">
    <source>
        <dbReference type="ARBA" id="ARBA00051722"/>
    </source>
</evidence>
<proteinExistence type="predicted"/>
<dbReference type="EC" id="3.1.3.48" evidence="2"/>
<feature type="domain" description="Fibronectin type-III" evidence="15">
    <location>
        <begin position="183"/>
        <end position="298"/>
    </location>
</feature>
<reference evidence="16" key="1">
    <citation type="journal article" date="2021" name="Genome Biol. Evol.">
        <title>A High-Quality Reference Genome for a Parasitic Bivalve with Doubly Uniparental Inheritance (Bivalvia: Unionida).</title>
        <authorList>
            <person name="Smith C.H."/>
        </authorList>
    </citation>
    <scope>NUCLEOTIDE SEQUENCE</scope>
    <source>
        <strain evidence="16">CHS0354</strain>
    </source>
</reference>
<dbReference type="Gene3D" id="3.90.190.10">
    <property type="entry name" value="Protein tyrosine phosphatase superfamily"/>
    <property type="match status" value="2"/>
</dbReference>
<dbReference type="PROSITE" id="PS50853">
    <property type="entry name" value="FN3"/>
    <property type="match status" value="5"/>
</dbReference>
<gene>
    <name evidence="16" type="ORF">CHS0354_013594</name>
</gene>
<keyword evidence="8 11" id="KW-0472">Membrane</keyword>
<comment type="caution">
    <text evidence="16">The sequence shown here is derived from an EMBL/GenBank/DDBJ whole genome shotgun (WGS) entry which is preliminary data.</text>
</comment>
<dbReference type="SUPFAM" id="SSF52799">
    <property type="entry name" value="(Phosphotyrosine protein) phosphatases II"/>
    <property type="match status" value="2"/>
</dbReference>
<organism evidence="16 17">
    <name type="scientific">Potamilus streckersoni</name>
    <dbReference type="NCBI Taxonomy" id="2493646"/>
    <lineage>
        <taxon>Eukaryota</taxon>
        <taxon>Metazoa</taxon>
        <taxon>Spiralia</taxon>
        <taxon>Lophotrochozoa</taxon>
        <taxon>Mollusca</taxon>
        <taxon>Bivalvia</taxon>
        <taxon>Autobranchia</taxon>
        <taxon>Heteroconchia</taxon>
        <taxon>Palaeoheterodonta</taxon>
        <taxon>Unionida</taxon>
        <taxon>Unionoidea</taxon>
        <taxon>Unionidae</taxon>
        <taxon>Ambleminae</taxon>
        <taxon>Lampsilini</taxon>
        <taxon>Potamilus</taxon>
    </lineage>
</organism>
<keyword evidence="3 11" id="KW-0812">Transmembrane</keyword>
<dbReference type="Gene3D" id="2.60.40.10">
    <property type="entry name" value="Immunoglobulins"/>
    <property type="match status" value="5"/>
</dbReference>
<protein>
    <recommendedName>
        <fullName evidence="2">protein-tyrosine-phosphatase</fullName>
        <ecNumber evidence="2">3.1.3.48</ecNumber>
    </recommendedName>
</protein>
<dbReference type="Pfam" id="PF00102">
    <property type="entry name" value="Y_phosphatase"/>
    <property type="match status" value="2"/>
</dbReference>
<reference evidence="16" key="3">
    <citation type="submission" date="2023-05" db="EMBL/GenBank/DDBJ databases">
        <authorList>
            <person name="Smith C.H."/>
        </authorList>
    </citation>
    <scope>NUCLEOTIDE SEQUENCE</scope>
    <source>
        <strain evidence="16">CHS0354</strain>
        <tissue evidence="16">Mantle</tissue>
    </source>
</reference>
<keyword evidence="4 12" id="KW-0732">Signal</keyword>
<keyword evidence="5" id="KW-0378">Hydrolase</keyword>
<sequence>MFTTDLRMIFATFSVTVFIMIQIMAGTLAQSACTNTTCSSDQFCSEVSQIVICRSCDDACEGCTGFGNSNCKRCKAGYHLVDGICTACPSNTFGVNCTGVCHCLLGASDCRPLDGKCTQCAQGWTNFPYCQIPCDNTTFGSNCENTCHCPPGDTCSAINGICSSGTCAVGWGGPSCQILLPKMVNPPQVSNVSCKNVTVKWPQWKENFDIGTGPIGRYILWYKLNSNSVSWQTFVSLEYNSSTSGYEVHLIDLTADTFYIFRLDIKRVDTASGKLMNATPGFVSDPVFIPCTVTTTQAPGLVTTLRPSGSHLLNDTLFTVRPVNDTTLQVSWRLVTSAENYTINVMIAYYMTRVGNCQSVENATIHKINVTKSGSHNISDLLPWRQYTINLTAVNEHLNITDYIIKAVDTWETKPTGIIKPVNITNVMARSVSFSWNNLSCPERGGILLYYTVMVHLMNLNSSTIAFKGNTSSTEYHVQNLLPSKTYGVVVLYVNSKGSAEFGNFSFFTTIDDFPEKPTIAAIFAVGNTFTVTVDPPNITNGNLRQYMMAYELAENNFTSGTFILQEVVRGPNITVRGLLYDREYSVKVSVSTMAGFGNYSEVRKIRTQLGLPEGPPVSLSSDNTARNETCLNITWEEPSQPNGVIIDYQVNYTEVGSDTISKVVAITVNSTYCNICNLTAGQLYIFTVRSRNAGGYGPSEQIRVFTEHGTPPKPPPPIFITATESTITVALDPVIMSARLLTAYAVFVKDLMNQRKRRQGQVPNITCPGNSSVLGDMVAKLQQNDILQRTEFQIGDNNTYGGIRNYPLTKDHFYDISYVVISDIDGICKFNFNKIQSPVKASPPTTPILAPVEKREDTNTGLVIAIVIIILVVVIAAIIFGIVCWYRNRQEQPYLPQFDDKDSFSMYMCQEEYNPQKYWNTVYSLRESRYIVAGRDYRYTDDDPYMNGSTVAYRTTAPLTFQEEFRNLPRKPLFSCNSAKLPANLQKNRFPHLLPYDHSRVKLDPDINVKTDYINANFIHGYQRQSAYIAVQSPFDEDTVLDFWRMIYQYRISVVVMVEKIVEDNIVKCTQYWPEEGRVEYGEFELDLIKTDTFADFCIRAINLRLKSEKEWQLVNIFEFLSWPEHGVPVNAIPLLEMRRKVRECQRQGDDRTPVVVHCGTGVSRTGTYIAIDALLEQYEIEGRISVHSFVKKIRKDRIAMVRTVKQYVFIYETIFEAFVVGNTTMGFDMKEKYHQLTKKNPKTGHSYLKDQFKCLQEFTRKIYPNQCEAAYLPANADKNRFHDVVPPDAYRPVLRTPGGLGRTDYINALFLDGYHHPNHFIITQTPLHTTVIDFWKLVYDYDINTIVMMENYKNEDDTCAEYWPSEDMKQYEPFFVQCVRVFQDENVTIRDLNLINMQKPKQKRPIRQFQFNAWSDPEFTPKSKSMLLDLIYLVKQWQIQTNTNQKTILIHCKDGATHSGLFCAVYILCEKFEEEGEVDVFHTIKHLKRRRSQIIDILDQYRFCYKILWDYINMRMPGGTLTDKMSCSQSDHVYYGSQSLGSYASHKELLYE</sequence>
<keyword evidence="17" id="KW-1185">Reference proteome</keyword>
<evidence type="ECO:0000256" key="11">
    <source>
        <dbReference type="SAM" id="Phobius"/>
    </source>
</evidence>
<evidence type="ECO:0000256" key="12">
    <source>
        <dbReference type="SAM" id="SignalP"/>
    </source>
</evidence>
<dbReference type="InterPro" id="IPR057598">
    <property type="entry name" value="Fn3_PTPRU"/>
</dbReference>
<dbReference type="FunFam" id="3.90.190.10:FF:000102">
    <property type="entry name" value="Receptor-type tyrosine-protein phosphatase"/>
    <property type="match status" value="2"/>
</dbReference>
<evidence type="ECO:0000313" key="17">
    <source>
        <dbReference type="Proteomes" id="UP001195483"/>
    </source>
</evidence>
<evidence type="ECO:0000259" key="14">
    <source>
        <dbReference type="PROSITE" id="PS50056"/>
    </source>
</evidence>
<feature type="domain" description="Fibronectin type-III" evidence="15">
    <location>
        <begin position="514"/>
        <end position="611"/>
    </location>
</feature>
<feature type="domain" description="Tyrosine specific protein phosphatases" evidence="14">
    <location>
        <begin position="1134"/>
        <end position="1210"/>
    </location>
</feature>
<dbReference type="InterPro" id="IPR006212">
    <property type="entry name" value="Furin_repeat"/>
</dbReference>
<evidence type="ECO:0000256" key="8">
    <source>
        <dbReference type="ARBA" id="ARBA00023136"/>
    </source>
</evidence>
<feature type="domain" description="Fibronectin type-III" evidence="15">
    <location>
        <begin position="418"/>
        <end position="513"/>
    </location>
</feature>
<dbReference type="GO" id="GO:0016020">
    <property type="term" value="C:membrane"/>
    <property type="evidence" value="ECO:0007669"/>
    <property type="project" value="UniProtKB-SubCell"/>
</dbReference>
<dbReference type="GO" id="GO:0004725">
    <property type="term" value="F:protein tyrosine phosphatase activity"/>
    <property type="evidence" value="ECO:0007669"/>
    <property type="project" value="UniProtKB-EC"/>
</dbReference>
<dbReference type="InterPro" id="IPR000387">
    <property type="entry name" value="Tyr_Pase_dom"/>
</dbReference>
<dbReference type="PANTHER" id="PTHR19134:SF561">
    <property type="entry name" value="PROTEIN TYROSINE PHOSPHATASE 36E, ISOFORM A"/>
    <property type="match status" value="1"/>
</dbReference>
<dbReference type="CDD" id="cd00063">
    <property type="entry name" value="FN3"/>
    <property type="match status" value="4"/>
</dbReference>
<evidence type="ECO:0000256" key="1">
    <source>
        <dbReference type="ARBA" id="ARBA00004479"/>
    </source>
</evidence>
<evidence type="ECO:0000259" key="15">
    <source>
        <dbReference type="PROSITE" id="PS50853"/>
    </source>
</evidence>
<dbReference type="InterPro" id="IPR003961">
    <property type="entry name" value="FN3_dom"/>
</dbReference>
<dbReference type="PROSITE" id="PS50055">
    <property type="entry name" value="TYR_PHOSPHATASE_PTP"/>
    <property type="match status" value="2"/>
</dbReference>
<feature type="domain" description="Fibronectin type-III" evidence="15">
    <location>
        <begin position="616"/>
        <end position="714"/>
    </location>
</feature>
<dbReference type="SMART" id="SM00261">
    <property type="entry name" value="FU"/>
    <property type="match status" value="1"/>
</dbReference>
<dbReference type="InterPro" id="IPR003595">
    <property type="entry name" value="Tyr_Pase_cat"/>
</dbReference>
<dbReference type="CDD" id="cd00064">
    <property type="entry name" value="FU"/>
    <property type="match status" value="1"/>
</dbReference>
<keyword evidence="9" id="KW-0325">Glycoprotein</keyword>
<evidence type="ECO:0000256" key="2">
    <source>
        <dbReference type="ARBA" id="ARBA00013064"/>
    </source>
</evidence>
<dbReference type="EMBL" id="JAEAOA010000822">
    <property type="protein sequence ID" value="KAK3593698.1"/>
    <property type="molecule type" value="Genomic_DNA"/>
</dbReference>
<dbReference type="CDD" id="cd00047">
    <property type="entry name" value="PTPc"/>
    <property type="match status" value="1"/>
</dbReference>
<evidence type="ECO:0000259" key="13">
    <source>
        <dbReference type="PROSITE" id="PS50055"/>
    </source>
</evidence>
<evidence type="ECO:0000256" key="6">
    <source>
        <dbReference type="ARBA" id="ARBA00022912"/>
    </source>
</evidence>
<keyword evidence="7 11" id="KW-1133">Transmembrane helix</keyword>
<feature type="signal peptide" evidence="12">
    <location>
        <begin position="1"/>
        <end position="29"/>
    </location>
</feature>
<name>A0AAE0VWZ8_9BIVA</name>
<comment type="catalytic activity">
    <reaction evidence="10">
        <text>O-phospho-L-tyrosyl-[protein] + H2O = L-tyrosyl-[protein] + phosphate</text>
        <dbReference type="Rhea" id="RHEA:10684"/>
        <dbReference type="Rhea" id="RHEA-COMP:10136"/>
        <dbReference type="Rhea" id="RHEA-COMP:20101"/>
        <dbReference type="ChEBI" id="CHEBI:15377"/>
        <dbReference type="ChEBI" id="CHEBI:43474"/>
        <dbReference type="ChEBI" id="CHEBI:46858"/>
        <dbReference type="ChEBI" id="CHEBI:61978"/>
        <dbReference type="EC" id="3.1.3.48"/>
    </reaction>
</comment>
<evidence type="ECO:0000256" key="5">
    <source>
        <dbReference type="ARBA" id="ARBA00022801"/>
    </source>
</evidence>
<dbReference type="Proteomes" id="UP001195483">
    <property type="component" value="Unassembled WGS sequence"/>
</dbReference>
<feature type="transmembrane region" description="Helical" evidence="11">
    <location>
        <begin position="863"/>
        <end position="887"/>
    </location>
</feature>
<dbReference type="InterPro" id="IPR016130">
    <property type="entry name" value="Tyr_Pase_AS"/>
</dbReference>
<dbReference type="PROSITE" id="PS50056">
    <property type="entry name" value="TYR_PHOSPHATASE_2"/>
    <property type="match status" value="2"/>
</dbReference>
<dbReference type="PRINTS" id="PR00700">
    <property type="entry name" value="PRTYPHPHTASE"/>
</dbReference>
<dbReference type="Pfam" id="PF23144">
    <property type="entry name" value="Fn3_PTPRU"/>
    <property type="match status" value="1"/>
</dbReference>
<feature type="domain" description="Tyrosine-protein phosphatase" evidence="13">
    <location>
        <begin position="1250"/>
        <end position="1513"/>
    </location>
</feature>
<evidence type="ECO:0000256" key="7">
    <source>
        <dbReference type="ARBA" id="ARBA00022989"/>
    </source>
</evidence>
<keyword evidence="6" id="KW-0904">Protein phosphatase</keyword>
<evidence type="ECO:0000256" key="9">
    <source>
        <dbReference type="ARBA" id="ARBA00023180"/>
    </source>
</evidence>
<dbReference type="Gene3D" id="2.170.300.10">
    <property type="entry name" value="Tie2 ligand-binding domain superfamily"/>
    <property type="match status" value="1"/>
</dbReference>
<evidence type="ECO:0000256" key="4">
    <source>
        <dbReference type="ARBA" id="ARBA00022729"/>
    </source>
</evidence>
<feature type="chain" id="PRO_5042164364" description="protein-tyrosine-phosphatase" evidence="12">
    <location>
        <begin position="30"/>
        <end position="1554"/>
    </location>
</feature>
<dbReference type="SMART" id="SM00194">
    <property type="entry name" value="PTPc"/>
    <property type="match status" value="2"/>
</dbReference>
<dbReference type="InterPro" id="IPR036116">
    <property type="entry name" value="FN3_sf"/>
</dbReference>
<dbReference type="PROSITE" id="PS00383">
    <property type="entry name" value="TYR_PHOSPHATASE_1"/>
    <property type="match status" value="1"/>
</dbReference>
<dbReference type="PANTHER" id="PTHR19134">
    <property type="entry name" value="RECEPTOR-TYPE TYROSINE-PROTEIN PHOSPHATASE"/>
    <property type="match status" value="1"/>
</dbReference>
<evidence type="ECO:0000313" key="16">
    <source>
        <dbReference type="EMBL" id="KAK3593698.1"/>
    </source>
</evidence>
<reference evidence="16" key="2">
    <citation type="journal article" date="2021" name="Genome Biol. Evol.">
        <title>Developing a high-quality reference genome for a parasitic bivalve with doubly uniparental inheritance (Bivalvia: Unionida).</title>
        <authorList>
            <person name="Smith C.H."/>
        </authorList>
    </citation>
    <scope>NUCLEOTIDE SEQUENCE</scope>
    <source>
        <strain evidence="16">CHS0354</strain>
        <tissue evidence="16">Mantle</tissue>
    </source>
</reference>
<comment type="subcellular location">
    <subcellularLocation>
        <location evidence="1">Membrane</location>
        <topology evidence="1">Single-pass type I membrane protein</topology>
    </subcellularLocation>
</comment>
<dbReference type="SMART" id="SM00404">
    <property type="entry name" value="PTPc_motif"/>
    <property type="match status" value="2"/>
</dbReference>
<feature type="domain" description="Tyrosine specific protein phosphatases" evidence="14">
    <location>
        <begin position="1430"/>
        <end position="1504"/>
    </location>
</feature>
<feature type="domain" description="Tyrosine-protein phosphatase" evidence="13">
    <location>
        <begin position="962"/>
        <end position="1219"/>
    </location>
</feature>
<accession>A0AAE0VWZ8</accession>